<evidence type="ECO:0000256" key="1">
    <source>
        <dbReference type="ARBA" id="ARBA00004496"/>
    </source>
</evidence>
<dbReference type="PANTHER" id="PTHR43033:SF1">
    <property type="entry name" value="TRNA(ILE)-LYSIDINE SYNTHASE-RELATED"/>
    <property type="match status" value="1"/>
</dbReference>
<dbReference type="SMART" id="SM00977">
    <property type="entry name" value="TilS_C"/>
    <property type="match status" value="1"/>
</dbReference>
<dbReference type="NCBIfam" id="TIGR02433">
    <property type="entry name" value="lysidine_TilS_C"/>
    <property type="match status" value="1"/>
</dbReference>
<keyword evidence="3 8" id="KW-0436">Ligase</keyword>
<evidence type="ECO:0000256" key="2">
    <source>
        <dbReference type="ARBA" id="ARBA00022490"/>
    </source>
</evidence>
<dbReference type="Pfam" id="PF09179">
    <property type="entry name" value="TilS"/>
    <property type="match status" value="1"/>
</dbReference>
<dbReference type="SUPFAM" id="SSF56037">
    <property type="entry name" value="PheT/TilS domain"/>
    <property type="match status" value="1"/>
</dbReference>
<evidence type="ECO:0000256" key="3">
    <source>
        <dbReference type="ARBA" id="ARBA00022598"/>
    </source>
</evidence>
<dbReference type="Proteomes" id="UP001224392">
    <property type="component" value="Unassembled WGS sequence"/>
</dbReference>
<evidence type="ECO:0000259" key="9">
    <source>
        <dbReference type="SMART" id="SM00977"/>
    </source>
</evidence>
<evidence type="ECO:0000313" key="11">
    <source>
        <dbReference type="Proteomes" id="UP001224392"/>
    </source>
</evidence>
<accession>A0ABQ6LXQ2</accession>
<dbReference type="CDD" id="cd01992">
    <property type="entry name" value="TilS_N"/>
    <property type="match status" value="1"/>
</dbReference>
<feature type="domain" description="Lysidine-tRNA(Ile) synthetase C-terminal" evidence="9">
    <location>
        <begin position="359"/>
        <end position="429"/>
    </location>
</feature>
<dbReference type="NCBIfam" id="TIGR02432">
    <property type="entry name" value="lysidine_TilS_N"/>
    <property type="match status" value="1"/>
</dbReference>
<comment type="similarity">
    <text evidence="8">Belongs to the tRNA(Ile)-lysidine synthase family.</text>
</comment>
<protein>
    <recommendedName>
        <fullName evidence="8">tRNA(Ile)-lysidine synthase</fullName>
        <ecNumber evidence="8">6.3.4.19</ecNumber>
    </recommendedName>
    <alternativeName>
        <fullName evidence="8">tRNA(Ile)-2-lysyl-cytidine synthase</fullName>
    </alternativeName>
    <alternativeName>
        <fullName evidence="8">tRNA(Ile)-lysidine synthetase</fullName>
    </alternativeName>
</protein>
<dbReference type="PANTHER" id="PTHR43033">
    <property type="entry name" value="TRNA(ILE)-LYSIDINE SYNTHASE-RELATED"/>
    <property type="match status" value="1"/>
</dbReference>
<sequence>MNVSAEKVRAEVLSSPFQGTRWVAFSGGLDSSVLLHLLVAAGVPVRAIHVNHGLSPNADAWQAHCSAQAEMLGVPFMARRVTVNPAGGGLEQAAREARHGAFAETLVPGDLLLLGHHADDQAETVLFRLLRGAGVKGLGGMRRSRPLGGGALAQTGVLRPLLEYTRNELEAYARQSGLSWIEDESNADEGLDRNFLRRRVMPLLAGRWPVARALSRAAAHQQEAAVLLDELGQLDLLACGQRAEHLGSSIDFASWDGLSQARRKNLIRHWVQAQDEKAPETVRLEEALRQLCEAGAEASPRVSLGTLELRRYDGRIYLLAPLAELALSDTGWSVPWDGQAPLPLPGGGLLYCQGPPGDYRVQLRRGGERAKPEGRRHSQQLKKLLQEYGLEPWLRDRVPLVYRDDELLAVGDLFVTGVAGRSRFRWLPIAPEGASPD</sequence>
<dbReference type="EC" id="6.3.4.19" evidence="8"/>
<comment type="domain">
    <text evidence="8">The N-terminal region contains the highly conserved SGGXDS motif, predicted to be a P-loop motif involved in ATP binding.</text>
</comment>
<evidence type="ECO:0000256" key="7">
    <source>
        <dbReference type="ARBA" id="ARBA00048539"/>
    </source>
</evidence>
<dbReference type="Gene3D" id="1.20.59.20">
    <property type="match status" value="1"/>
</dbReference>
<comment type="function">
    <text evidence="8">Ligates lysine onto the cytidine present at position 34 of the AUA codon-specific tRNA(Ile) that contains the anticodon CAU, in an ATP-dependent manner. Cytidine is converted to lysidine, thus changing the amino acid specificity of the tRNA from methionine to isoleucine.</text>
</comment>
<evidence type="ECO:0000256" key="4">
    <source>
        <dbReference type="ARBA" id="ARBA00022694"/>
    </source>
</evidence>
<evidence type="ECO:0000313" key="10">
    <source>
        <dbReference type="EMBL" id="GMG86891.1"/>
    </source>
</evidence>
<keyword evidence="6 8" id="KW-0067">ATP-binding</keyword>
<dbReference type="Gene3D" id="3.40.50.620">
    <property type="entry name" value="HUPs"/>
    <property type="match status" value="1"/>
</dbReference>
<dbReference type="InterPro" id="IPR012796">
    <property type="entry name" value="Lysidine-tRNA-synth_C"/>
</dbReference>
<evidence type="ECO:0000256" key="8">
    <source>
        <dbReference type="HAMAP-Rule" id="MF_01161"/>
    </source>
</evidence>
<evidence type="ECO:0000256" key="6">
    <source>
        <dbReference type="ARBA" id="ARBA00022840"/>
    </source>
</evidence>
<reference evidence="10 11" key="1">
    <citation type="submission" date="2023-04" db="EMBL/GenBank/DDBJ databases">
        <title>Marinobulbifer ophiurae gen. nov., sp. Nov., isolate from tissue of brittle star Ophioplocus japonicus.</title>
        <authorList>
            <person name="Kawano K."/>
            <person name="Sawayama S."/>
            <person name="Nakagawa S."/>
        </authorList>
    </citation>
    <scope>NUCLEOTIDE SEQUENCE [LARGE SCALE GENOMIC DNA]</scope>
    <source>
        <strain evidence="10 11">NKW57</strain>
    </source>
</reference>
<dbReference type="Pfam" id="PF01171">
    <property type="entry name" value="ATP_bind_3"/>
    <property type="match status" value="1"/>
</dbReference>
<comment type="subcellular location">
    <subcellularLocation>
        <location evidence="1 8">Cytoplasm</location>
    </subcellularLocation>
</comment>
<dbReference type="InterPro" id="IPR015262">
    <property type="entry name" value="tRNA_Ile_lys_synt_subst-bd"/>
</dbReference>
<dbReference type="EMBL" id="BSYJ01000002">
    <property type="protein sequence ID" value="GMG86891.1"/>
    <property type="molecule type" value="Genomic_DNA"/>
</dbReference>
<keyword evidence="11" id="KW-1185">Reference proteome</keyword>
<name>A0ABQ6LXQ2_9GAMM</name>
<gene>
    <name evidence="8 10" type="primary">tilS</name>
    <name evidence="10" type="ORF">MNKW57_12120</name>
</gene>
<dbReference type="RefSeq" id="WP_285763513.1">
    <property type="nucleotide sequence ID" value="NZ_BSYJ01000002.1"/>
</dbReference>
<dbReference type="SUPFAM" id="SSF52402">
    <property type="entry name" value="Adenine nucleotide alpha hydrolases-like"/>
    <property type="match status" value="1"/>
</dbReference>
<dbReference type="InterPro" id="IPR011063">
    <property type="entry name" value="TilS/TtcA_N"/>
</dbReference>
<organism evidence="10 11">
    <name type="scientific">Biformimicrobium ophioploci</name>
    <dbReference type="NCBI Taxonomy" id="3036711"/>
    <lineage>
        <taxon>Bacteria</taxon>
        <taxon>Pseudomonadati</taxon>
        <taxon>Pseudomonadota</taxon>
        <taxon>Gammaproteobacteria</taxon>
        <taxon>Cellvibrionales</taxon>
        <taxon>Microbulbiferaceae</taxon>
        <taxon>Biformimicrobium</taxon>
    </lineage>
</organism>
<feature type="binding site" evidence="8">
    <location>
        <begin position="26"/>
        <end position="31"/>
    </location>
    <ligand>
        <name>ATP</name>
        <dbReference type="ChEBI" id="CHEBI:30616"/>
    </ligand>
</feature>
<dbReference type="InterPro" id="IPR014729">
    <property type="entry name" value="Rossmann-like_a/b/a_fold"/>
</dbReference>
<keyword evidence="2 8" id="KW-0963">Cytoplasm</keyword>
<keyword evidence="5 8" id="KW-0547">Nucleotide-binding</keyword>
<dbReference type="HAMAP" id="MF_01161">
    <property type="entry name" value="tRNA_Ile_lys_synt"/>
    <property type="match status" value="1"/>
</dbReference>
<dbReference type="InterPro" id="IPR012795">
    <property type="entry name" value="tRNA_Ile_lys_synt_N"/>
</dbReference>
<keyword evidence="4 8" id="KW-0819">tRNA processing</keyword>
<evidence type="ECO:0000256" key="5">
    <source>
        <dbReference type="ARBA" id="ARBA00022741"/>
    </source>
</evidence>
<dbReference type="InterPro" id="IPR012094">
    <property type="entry name" value="tRNA_Ile_lys_synt"/>
</dbReference>
<comment type="catalytic activity">
    <reaction evidence="7 8">
        <text>cytidine(34) in tRNA(Ile2) + L-lysine + ATP = lysidine(34) in tRNA(Ile2) + AMP + diphosphate + H(+)</text>
        <dbReference type="Rhea" id="RHEA:43744"/>
        <dbReference type="Rhea" id="RHEA-COMP:10625"/>
        <dbReference type="Rhea" id="RHEA-COMP:10670"/>
        <dbReference type="ChEBI" id="CHEBI:15378"/>
        <dbReference type="ChEBI" id="CHEBI:30616"/>
        <dbReference type="ChEBI" id="CHEBI:32551"/>
        <dbReference type="ChEBI" id="CHEBI:33019"/>
        <dbReference type="ChEBI" id="CHEBI:82748"/>
        <dbReference type="ChEBI" id="CHEBI:83665"/>
        <dbReference type="ChEBI" id="CHEBI:456215"/>
        <dbReference type="EC" id="6.3.4.19"/>
    </reaction>
</comment>
<dbReference type="Pfam" id="PF11734">
    <property type="entry name" value="TilS_C"/>
    <property type="match status" value="1"/>
</dbReference>
<dbReference type="SUPFAM" id="SSF82829">
    <property type="entry name" value="MesJ substrate recognition domain-like"/>
    <property type="match status" value="1"/>
</dbReference>
<proteinExistence type="inferred from homology"/>
<comment type="caution">
    <text evidence="10">The sequence shown here is derived from an EMBL/GenBank/DDBJ whole genome shotgun (WGS) entry which is preliminary data.</text>
</comment>